<accession>A0ACC5RB72</accession>
<proteinExistence type="predicted"/>
<reference evidence="1" key="1">
    <citation type="submission" date="2021-01" db="EMBL/GenBank/DDBJ databases">
        <authorList>
            <person name="Sun Q."/>
        </authorList>
    </citation>
    <scope>NUCLEOTIDE SEQUENCE</scope>
    <source>
        <strain evidence="1">YIM B02566</strain>
    </source>
</reference>
<evidence type="ECO:0000313" key="1">
    <source>
        <dbReference type="EMBL" id="MBK1869865.1"/>
    </source>
</evidence>
<sequence>MAEINVTPMVDVMLVLLIIFMVAAPMLSSGMKVELPQAKSAQPSDQQSPIVLTIGADKKVTLGPDEIPRSELVARIKAMMGAESRVVHVRGDRTASYGDIVAVLDDLALNGITRLSLIANKGTAEAAQP</sequence>
<keyword evidence="2" id="KW-1185">Reference proteome</keyword>
<name>A0ACC5RB72_9HYPH</name>
<dbReference type="Proteomes" id="UP000616151">
    <property type="component" value="Unassembled WGS sequence"/>
</dbReference>
<dbReference type="EMBL" id="JAENHL010000008">
    <property type="protein sequence ID" value="MBK1869865.1"/>
    <property type="molecule type" value="Genomic_DNA"/>
</dbReference>
<gene>
    <name evidence="1" type="ORF">JHL16_26110</name>
</gene>
<evidence type="ECO:0000313" key="2">
    <source>
        <dbReference type="Proteomes" id="UP000616151"/>
    </source>
</evidence>
<organism evidence="1 2">
    <name type="scientific">Taklimakanibacter albus</name>
    <dbReference type="NCBI Taxonomy" id="2800327"/>
    <lineage>
        <taxon>Bacteria</taxon>
        <taxon>Pseudomonadati</taxon>
        <taxon>Pseudomonadota</taxon>
        <taxon>Alphaproteobacteria</taxon>
        <taxon>Hyphomicrobiales</taxon>
        <taxon>Aestuariivirgaceae</taxon>
        <taxon>Taklimakanibacter</taxon>
    </lineage>
</organism>
<protein>
    <submittedName>
        <fullName evidence="1">Biopolymer transporter ExbD</fullName>
    </submittedName>
</protein>
<comment type="caution">
    <text evidence="1">The sequence shown here is derived from an EMBL/GenBank/DDBJ whole genome shotgun (WGS) entry which is preliminary data.</text>
</comment>